<dbReference type="InterPro" id="IPR001173">
    <property type="entry name" value="Glyco_trans_2-like"/>
</dbReference>
<dbReference type="GO" id="GO:0016758">
    <property type="term" value="F:hexosyltransferase activity"/>
    <property type="evidence" value="ECO:0007669"/>
    <property type="project" value="UniProtKB-ARBA"/>
</dbReference>
<dbReference type="InterPro" id="IPR029044">
    <property type="entry name" value="Nucleotide-diphossugar_trans"/>
</dbReference>
<proteinExistence type="inferred from homology"/>
<evidence type="ECO:0000313" key="6">
    <source>
        <dbReference type="Proteomes" id="UP001073053"/>
    </source>
</evidence>
<dbReference type="Pfam" id="PF18674">
    <property type="entry name" value="TarS_C1"/>
    <property type="match status" value="1"/>
</dbReference>
<dbReference type="SUPFAM" id="SSF53448">
    <property type="entry name" value="Nucleotide-diphospho-sugar transferases"/>
    <property type="match status" value="1"/>
</dbReference>
<dbReference type="Pfam" id="PF22181">
    <property type="entry name" value="TarS_linker"/>
    <property type="match status" value="1"/>
</dbReference>
<dbReference type="RefSeq" id="WP_268497428.1">
    <property type="nucleotide sequence ID" value="NZ_JALAVZ010000005.1"/>
</dbReference>
<evidence type="ECO:0000256" key="1">
    <source>
        <dbReference type="ARBA" id="ARBA00006739"/>
    </source>
</evidence>
<dbReference type="AlphaFoldDB" id="A0A9Q4EMH8"/>
<gene>
    <name evidence="5" type="ORF">MOF03_13170</name>
</gene>
<evidence type="ECO:0000313" key="5">
    <source>
        <dbReference type="EMBL" id="MCY9185583.1"/>
    </source>
</evidence>
<feature type="domain" description="Glycosyltransferase 2-like" evidence="2">
    <location>
        <begin position="4"/>
        <end position="135"/>
    </location>
</feature>
<comment type="caution">
    <text evidence="5">The sequence shown here is derived from an EMBL/GenBank/DDBJ whole genome shotgun (WGS) entry which is preliminary data.</text>
</comment>
<dbReference type="InterPro" id="IPR041038">
    <property type="entry name" value="TarS_C1"/>
</dbReference>
<accession>A0A9Q4EMH8</accession>
<dbReference type="EMBL" id="JALAWA010000007">
    <property type="protein sequence ID" value="MCY9185583.1"/>
    <property type="molecule type" value="Genomic_DNA"/>
</dbReference>
<dbReference type="Gene3D" id="3.90.550.10">
    <property type="entry name" value="Spore Coat Polysaccharide Biosynthesis Protein SpsA, Chain A"/>
    <property type="match status" value="1"/>
</dbReference>
<sequence length="635" mass="73293">MKISIAIPVYNSEDLISECLDSLVNQTMPKEDYEIICVDDKSTDSSLDILNQYKQKYENIVVVERTENSGGPGAPRNDAIKIAKGEYILFVDSDDYLGSEALLRWYNFSKENQSDITLGKLKGINGRGVPKSMFKETNPDVDLVDSKIVFTLGPQKLFKASLLKENHLTFPTHIKAAEDQVFTMNAYLKAKKISVSADYDYYYLVKRDGEHMSVAYVPPENFYGAMEDIISAIKASDLEEERKIKLMAVFLNRHFDFSRTKNVTIKMKNEKERAEWFQYLSSFIHAVPEEADQFVLPHIKLRLLFIRNNDLQGLTQYEREEQDIKKFCTVHEGNLIARYPSLERYQVSEELLKVNYKNKLEHYLKNIEFSDRMLSIQGTIKHKLLDDETNKNQSLTGVFVHRNTKAEKYISPVSFDNSTFAFECLFDEIASAEEDLGVWDFFIESSVDSYKLRARVGNNRASYKYSTKAMYLGHNALFVYSARPYFTMNYDNLSIDIKKHAYTEAELSYEAETKDLSFIFSGKQICLPNHSKIIVNTGQSEISLPIKRVDLEPDSTKLTINIQGLLDQLSNVKKDQRLVEFAINISNNKISAKEDNQAIILDKKNAEQSFMLFFRKTVEVQYKLTTSKSKFYFQY</sequence>
<protein>
    <submittedName>
        <fullName evidence="5">Glycosyltransferase family 2 protein</fullName>
    </submittedName>
</protein>
<dbReference type="PANTHER" id="PTHR22916:SF3">
    <property type="entry name" value="UDP-GLCNAC:BETAGAL BETA-1,3-N-ACETYLGLUCOSAMINYLTRANSFERASE-LIKE PROTEIN 1"/>
    <property type="match status" value="1"/>
</dbReference>
<reference evidence="5" key="1">
    <citation type="submission" date="2022-02" db="EMBL/GenBank/DDBJ databases">
        <title>Crop Bioprotection Bacillus Genome Sequencing.</title>
        <authorList>
            <person name="Dunlap C."/>
        </authorList>
    </citation>
    <scope>NUCLEOTIDE SEQUENCE</scope>
    <source>
        <strain evidence="5">EC49O2N-C10</strain>
    </source>
</reference>
<name>A0A9Q4EMH8_9BACI</name>
<dbReference type="PANTHER" id="PTHR22916">
    <property type="entry name" value="GLYCOSYLTRANSFERASE"/>
    <property type="match status" value="1"/>
</dbReference>
<feature type="domain" description="TarS/TarP linker" evidence="4">
    <location>
        <begin position="219"/>
        <end position="317"/>
    </location>
</feature>
<dbReference type="CDD" id="cd00761">
    <property type="entry name" value="Glyco_tranf_GTA_type"/>
    <property type="match status" value="1"/>
</dbReference>
<organism evidence="5 6">
    <name type="scientific">Bacillus halotolerans</name>
    <dbReference type="NCBI Taxonomy" id="260554"/>
    <lineage>
        <taxon>Bacteria</taxon>
        <taxon>Bacillati</taxon>
        <taxon>Bacillota</taxon>
        <taxon>Bacilli</taxon>
        <taxon>Bacillales</taxon>
        <taxon>Bacillaceae</taxon>
        <taxon>Bacillus</taxon>
    </lineage>
</organism>
<dbReference type="Proteomes" id="UP001073053">
    <property type="component" value="Unassembled WGS sequence"/>
</dbReference>
<comment type="similarity">
    <text evidence="1">Belongs to the glycosyltransferase 2 family.</text>
</comment>
<dbReference type="Pfam" id="PF00535">
    <property type="entry name" value="Glycos_transf_2"/>
    <property type="match status" value="1"/>
</dbReference>
<dbReference type="InterPro" id="IPR054028">
    <property type="entry name" value="TarS/TarP_linker"/>
</dbReference>
<evidence type="ECO:0000259" key="3">
    <source>
        <dbReference type="Pfam" id="PF18674"/>
    </source>
</evidence>
<evidence type="ECO:0000259" key="4">
    <source>
        <dbReference type="Pfam" id="PF22181"/>
    </source>
</evidence>
<feature type="domain" description="TarS C-terminal" evidence="3">
    <location>
        <begin position="363"/>
        <end position="497"/>
    </location>
</feature>
<evidence type="ECO:0000259" key="2">
    <source>
        <dbReference type="Pfam" id="PF00535"/>
    </source>
</evidence>